<comment type="caution">
    <text evidence="3">The sequence shown here is derived from an EMBL/GenBank/DDBJ whole genome shotgun (WGS) entry which is preliminary data.</text>
</comment>
<gene>
    <name evidence="3" type="ORF">DLAC_09250</name>
</gene>
<sequence length="406" mass="41522">MNKLITLLVSVLLINFINAQTTYQGSVDFGSVVKGPLVTKSFANIQLPALPIYLEAVQIVLINKSSNQAFDHDSILVSSIDLSISGKKVVSFTTSNILTSLVFPSPNVLVLDSAVTLDASMITTNTEAQDLVIEYYIKYTTDSSSIVKLTRTATSVLANFSSFNVPQGSGGYSISNNLVWQTNSEAMGFLASVSPGIVSLSFTSGSTVICKSTPTYSGKFLESMSVCQGPFTLTKGTTYTTTAVYDNSIARKGVFGNFGLYIGFPRATTTSSSSGPSSSGPSSSHTTTGPSSTHSSSGPSSSGPSSSGPHSSGPSSSGPSSSGPSSSGPHSSSGPSSSSSTQTGTSGSQTDSQSTGSFTTQTTGGQTSGSNPTGDSTGSNPAGSTGYTISSGMATPWNPTRKIEIY</sequence>
<name>A0A151Z9I7_TIELA</name>
<keyword evidence="2" id="KW-0732">Signal</keyword>
<dbReference type="FunCoup" id="A0A151Z9I7">
    <property type="interactions" value="424"/>
</dbReference>
<evidence type="ECO:0000313" key="4">
    <source>
        <dbReference type="Proteomes" id="UP000076078"/>
    </source>
</evidence>
<dbReference type="AlphaFoldDB" id="A0A151Z9I7"/>
<evidence type="ECO:0008006" key="5">
    <source>
        <dbReference type="Google" id="ProtNLM"/>
    </source>
</evidence>
<feature type="region of interest" description="Disordered" evidence="1">
    <location>
        <begin position="269"/>
        <end position="406"/>
    </location>
</feature>
<dbReference type="InParanoid" id="A0A151Z9I7"/>
<feature type="signal peptide" evidence="2">
    <location>
        <begin position="1"/>
        <end position="19"/>
    </location>
</feature>
<accession>A0A151Z9I7</accession>
<dbReference type="OrthoDB" id="19882at2759"/>
<organism evidence="3 4">
    <name type="scientific">Tieghemostelium lacteum</name>
    <name type="common">Slime mold</name>
    <name type="synonym">Dictyostelium lacteum</name>
    <dbReference type="NCBI Taxonomy" id="361077"/>
    <lineage>
        <taxon>Eukaryota</taxon>
        <taxon>Amoebozoa</taxon>
        <taxon>Evosea</taxon>
        <taxon>Eumycetozoa</taxon>
        <taxon>Dictyostelia</taxon>
        <taxon>Dictyosteliales</taxon>
        <taxon>Raperosteliaceae</taxon>
        <taxon>Tieghemostelium</taxon>
    </lineage>
</organism>
<evidence type="ECO:0000313" key="3">
    <source>
        <dbReference type="EMBL" id="KYQ90621.1"/>
    </source>
</evidence>
<feature type="chain" id="PRO_5007593037" description="Carbohydrate binding domain-containing protein" evidence="2">
    <location>
        <begin position="20"/>
        <end position="406"/>
    </location>
</feature>
<protein>
    <recommendedName>
        <fullName evidence="5">Carbohydrate binding domain-containing protein</fullName>
    </recommendedName>
</protein>
<dbReference type="EMBL" id="LODT01000037">
    <property type="protein sequence ID" value="KYQ90621.1"/>
    <property type="molecule type" value="Genomic_DNA"/>
</dbReference>
<keyword evidence="4" id="KW-1185">Reference proteome</keyword>
<dbReference type="Proteomes" id="UP000076078">
    <property type="component" value="Unassembled WGS sequence"/>
</dbReference>
<evidence type="ECO:0000256" key="2">
    <source>
        <dbReference type="SAM" id="SignalP"/>
    </source>
</evidence>
<feature type="compositionally biased region" description="Low complexity" evidence="1">
    <location>
        <begin position="269"/>
        <end position="374"/>
    </location>
</feature>
<dbReference type="OMA" id="AICFINI"/>
<feature type="compositionally biased region" description="Polar residues" evidence="1">
    <location>
        <begin position="375"/>
        <end position="393"/>
    </location>
</feature>
<reference evidence="3 4" key="1">
    <citation type="submission" date="2015-12" db="EMBL/GenBank/DDBJ databases">
        <title>Dictyostelia acquired genes for synthesis and detection of signals that induce cell-type specialization by lateral gene transfer from prokaryotes.</title>
        <authorList>
            <person name="Gloeckner G."/>
            <person name="Schaap P."/>
        </authorList>
    </citation>
    <scope>NUCLEOTIDE SEQUENCE [LARGE SCALE GENOMIC DNA]</scope>
    <source>
        <strain evidence="3 4">TK</strain>
    </source>
</reference>
<evidence type="ECO:0000256" key="1">
    <source>
        <dbReference type="SAM" id="MobiDB-lite"/>
    </source>
</evidence>
<proteinExistence type="predicted"/>